<evidence type="ECO:0000256" key="1">
    <source>
        <dbReference type="SAM" id="MobiDB-lite"/>
    </source>
</evidence>
<dbReference type="Pfam" id="PF00339">
    <property type="entry name" value="Arrestin_N"/>
    <property type="match status" value="1"/>
</dbReference>
<evidence type="ECO:0000313" key="3">
    <source>
        <dbReference type="EMBL" id="KJE92642.1"/>
    </source>
</evidence>
<dbReference type="Proteomes" id="UP000008743">
    <property type="component" value="Unassembled WGS sequence"/>
</dbReference>
<dbReference type="InterPro" id="IPR011022">
    <property type="entry name" value="Arrestin_C-like"/>
</dbReference>
<dbReference type="SMART" id="SM01017">
    <property type="entry name" value="Arrestin_C"/>
    <property type="match status" value="1"/>
</dbReference>
<dbReference type="GO" id="GO:0015031">
    <property type="term" value="P:protein transport"/>
    <property type="evidence" value="ECO:0007669"/>
    <property type="project" value="TreeGrafter"/>
</dbReference>
<dbReference type="SUPFAM" id="SSF81296">
    <property type="entry name" value="E set domains"/>
    <property type="match status" value="2"/>
</dbReference>
<dbReference type="InParanoid" id="A0A0D2VQ25"/>
<dbReference type="RefSeq" id="XP_004363290.2">
    <property type="nucleotide sequence ID" value="XM_004363233.2"/>
</dbReference>
<reference evidence="4" key="1">
    <citation type="submission" date="2011-02" db="EMBL/GenBank/DDBJ databases">
        <title>The Genome Sequence of Capsaspora owczarzaki ATCC 30864.</title>
        <authorList>
            <person name="Russ C."/>
            <person name="Cuomo C."/>
            <person name="Burger G."/>
            <person name="Gray M.W."/>
            <person name="Holland P.W.H."/>
            <person name="King N."/>
            <person name="Lang F.B.F."/>
            <person name="Roger A.J."/>
            <person name="Ruiz-Trillo I."/>
            <person name="Young S.K."/>
            <person name="Zeng Q."/>
            <person name="Gargeya S."/>
            <person name="Alvarado L."/>
            <person name="Berlin A."/>
            <person name="Chapman S.B."/>
            <person name="Chen Z."/>
            <person name="Freedman E."/>
            <person name="Gellesch M."/>
            <person name="Goldberg J."/>
            <person name="Griggs A."/>
            <person name="Gujja S."/>
            <person name="Heilman E."/>
            <person name="Heiman D."/>
            <person name="Howarth C."/>
            <person name="Mehta T."/>
            <person name="Neiman D."/>
            <person name="Pearson M."/>
            <person name="Roberts A."/>
            <person name="Saif S."/>
            <person name="Shea T."/>
            <person name="Shenoy N."/>
            <person name="Sisk P."/>
            <person name="Stolte C."/>
            <person name="Sykes S."/>
            <person name="White J."/>
            <person name="Yandava C."/>
            <person name="Haas B."/>
            <person name="Nusbaum C."/>
            <person name="Birren B."/>
        </authorList>
    </citation>
    <scope>NUCLEOTIDE SEQUENCE</scope>
    <source>
        <strain evidence="4">ATCC 30864</strain>
    </source>
</reference>
<protein>
    <recommendedName>
        <fullName evidence="2">Arrestin C-terminal-like domain-containing protein</fullName>
    </recommendedName>
</protein>
<dbReference type="OrthoDB" id="298939at2759"/>
<dbReference type="Pfam" id="PF02752">
    <property type="entry name" value="Arrestin_C"/>
    <property type="match status" value="1"/>
</dbReference>
<dbReference type="GO" id="GO:0005737">
    <property type="term" value="C:cytoplasm"/>
    <property type="evidence" value="ECO:0007669"/>
    <property type="project" value="TreeGrafter"/>
</dbReference>
<dbReference type="InterPro" id="IPR014752">
    <property type="entry name" value="Arrestin-like_C"/>
</dbReference>
<keyword evidence="4" id="KW-1185">Reference proteome</keyword>
<dbReference type="STRING" id="595528.A0A0D2VQ25"/>
<dbReference type="PANTHER" id="PTHR11188">
    <property type="entry name" value="ARRESTIN DOMAIN CONTAINING PROTEIN"/>
    <property type="match status" value="1"/>
</dbReference>
<dbReference type="InterPro" id="IPR014756">
    <property type="entry name" value="Ig_E-set"/>
</dbReference>
<dbReference type="PhylomeDB" id="A0A0D2VQ25"/>
<organism evidence="3 4">
    <name type="scientific">Capsaspora owczarzaki (strain ATCC 30864)</name>
    <dbReference type="NCBI Taxonomy" id="595528"/>
    <lineage>
        <taxon>Eukaryota</taxon>
        <taxon>Filasterea</taxon>
        <taxon>Capsaspora</taxon>
    </lineage>
</organism>
<sequence>MMSHKQILRPTDFYEEGESYQEDWHEDFEEAYPAPQNLPSNLVAPAGYIGGPLTAVTTTTIEATAHASGPGARATASVHMHRGAPARQNTVQQMHQPVYSSSAAKSSSDGAVAAKIDIICDQTIAVAGGFVTGLVEIKAESTCELRELLIALIGTEALSGKERRETQIIALRDVLSRLTPVLPGKTTFNFAFTLPDNIPSSFRSSHGDVTYSIEVAAKFSTARLTSTKEITIYENIASEFQNATVSPRSVTASGSKSFFLAGSGTVNATATLSRSLYSSGSPIIVSILVENHTKKRMPFIKMQLVRLMSIGSAPDLEKVVESVSFNDRTVKVESGESRSLILHMDSIPPLLTSISQTTLFQVKYSVQLTLDGGSFMSRPLTVSLPIRIAHAVSCTPSLIPSYIEPANRPAAVVPRPSVPHYVPAAALEEAIDAPPAYTETDPNAASASVPPVFVASGASSVRVAPSAPRGSILTMPEAPARRAPSPSFPPQGSK</sequence>
<dbReference type="PANTHER" id="PTHR11188:SF17">
    <property type="entry name" value="FI21816P1"/>
    <property type="match status" value="1"/>
</dbReference>
<feature type="compositionally biased region" description="Low complexity" evidence="1">
    <location>
        <begin position="476"/>
        <end position="485"/>
    </location>
</feature>
<feature type="region of interest" description="Disordered" evidence="1">
    <location>
        <begin position="1"/>
        <end position="20"/>
    </location>
</feature>
<dbReference type="EMBL" id="KE346364">
    <property type="protein sequence ID" value="KJE92642.1"/>
    <property type="molecule type" value="Genomic_DNA"/>
</dbReference>
<feature type="domain" description="Arrestin C-terminal-like" evidence="2">
    <location>
        <begin position="262"/>
        <end position="393"/>
    </location>
</feature>
<evidence type="ECO:0000259" key="2">
    <source>
        <dbReference type="SMART" id="SM01017"/>
    </source>
</evidence>
<proteinExistence type="predicted"/>
<accession>A0A0D2VQ25</accession>
<gene>
    <name evidence="3" type="ORF">CAOG_003562</name>
</gene>
<dbReference type="AlphaFoldDB" id="A0A0D2VQ25"/>
<evidence type="ECO:0000313" key="4">
    <source>
        <dbReference type="Proteomes" id="UP000008743"/>
    </source>
</evidence>
<dbReference type="Gene3D" id="2.60.40.640">
    <property type="match status" value="2"/>
</dbReference>
<feature type="region of interest" description="Disordered" evidence="1">
    <location>
        <begin position="463"/>
        <end position="494"/>
    </location>
</feature>
<name>A0A0D2VQ25_CAPO3</name>
<dbReference type="InterPro" id="IPR011021">
    <property type="entry name" value="Arrestin-like_N"/>
</dbReference>
<dbReference type="InterPro" id="IPR050357">
    <property type="entry name" value="Arrestin_domain-protein"/>
</dbReference>